<dbReference type="Gene3D" id="1.10.3210.10">
    <property type="entry name" value="Hypothetical protein af1432"/>
    <property type="match status" value="1"/>
</dbReference>
<comment type="function">
    <text evidence="9">In eubacteria ppGpp (guanosine 3'-diphosphate 5'-diphosphate) is a mediator of the stringent response that coordinates a variety of cellular activities in response to changes in nutritional abundance.</text>
</comment>
<dbReference type="NCBIfam" id="TIGR00691">
    <property type="entry name" value="spoT_relA"/>
    <property type="match status" value="1"/>
</dbReference>
<dbReference type="Gene3D" id="3.10.20.30">
    <property type="match status" value="1"/>
</dbReference>
<dbReference type="Pfam" id="PF02824">
    <property type="entry name" value="TGS"/>
    <property type="match status" value="1"/>
</dbReference>
<dbReference type="InterPro" id="IPR003607">
    <property type="entry name" value="HD/PDEase_dom"/>
</dbReference>
<dbReference type="PROSITE" id="PS51880">
    <property type="entry name" value="TGS"/>
    <property type="match status" value="1"/>
</dbReference>
<dbReference type="InterPro" id="IPR004811">
    <property type="entry name" value="RelA/Spo_fam"/>
</dbReference>
<dbReference type="FunFam" id="3.10.20.30:FF:000002">
    <property type="entry name" value="GTP pyrophosphokinase (RelA/SpoT)"/>
    <property type="match status" value="1"/>
</dbReference>
<evidence type="ECO:0000259" key="10">
    <source>
        <dbReference type="PROSITE" id="PS51831"/>
    </source>
</evidence>
<dbReference type="UniPathway" id="UPA00908">
    <property type="reaction ID" value="UER00884"/>
</dbReference>
<name>A0A511W7Y2_9BACI</name>
<evidence type="ECO:0000256" key="6">
    <source>
        <dbReference type="ARBA" id="ARBA00032407"/>
    </source>
</evidence>
<reference evidence="12 13" key="1">
    <citation type="submission" date="2019-07" db="EMBL/GenBank/DDBJ databases">
        <title>Whole genome shotgun sequence of Alkalibacillus haloalkaliphilus NBRC 103110.</title>
        <authorList>
            <person name="Hosoyama A."/>
            <person name="Uohara A."/>
            <person name="Ohji S."/>
            <person name="Ichikawa N."/>
        </authorList>
    </citation>
    <scope>NUCLEOTIDE SEQUENCE [LARGE SCALE GENOMIC DNA]</scope>
    <source>
        <strain evidence="12 13">NBRC 103110</strain>
    </source>
</reference>
<evidence type="ECO:0000256" key="4">
    <source>
        <dbReference type="ARBA" id="ARBA00023134"/>
    </source>
</evidence>
<dbReference type="CDD" id="cd01668">
    <property type="entry name" value="TGS_RSH"/>
    <property type="match status" value="1"/>
</dbReference>
<dbReference type="Pfam" id="PF13328">
    <property type="entry name" value="HD_4"/>
    <property type="match status" value="1"/>
</dbReference>
<evidence type="ECO:0000256" key="1">
    <source>
        <dbReference type="ARBA" id="ARBA00004976"/>
    </source>
</evidence>
<comment type="pathway">
    <text evidence="1">Purine metabolism; ppGpp biosynthesis; ppGpp from GTP: step 1/2.</text>
</comment>
<dbReference type="InterPro" id="IPR012675">
    <property type="entry name" value="Beta-grasp_dom_sf"/>
</dbReference>
<organism evidence="12 13">
    <name type="scientific">Alkalibacillus haloalkaliphilus</name>
    <dbReference type="NCBI Taxonomy" id="94136"/>
    <lineage>
        <taxon>Bacteria</taxon>
        <taxon>Bacillati</taxon>
        <taxon>Bacillota</taxon>
        <taxon>Bacilli</taxon>
        <taxon>Bacillales</taxon>
        <taxon>Bacillaceae</taxon>
        <taxon>Alkalibacillus</taxon>
    </lineage>
</organism>
<dbReference type="CDD" id="cd05399">
    <property type="entry name" value="NT_Rel-Spo_like"/>
    <property type="match status" value="1"/>
</dbReference>
<dbReference type="PANTHER" id="PTHR21262">
    <property type="entry name" value="GUANOSINE-3',5'-BIS DIPHOSPHATE 3'-PYROPHOSPHOHYDROLASE"/>
    <property type="match status" value="1"/>
</dbReference>
<dbReference type="GO" id="GO:0005525">
    <property type="term" value="F:GTP binding"/>
    <property type="evidence" value="ECO:0007669"/>
    <property type="project" value="UniProtKB-KW"/>
</dbReference>
<comment type="catalytic activity">
    <reaction evidence="8">
        <text>GTP + ATP = guanosine 3'-diphosphate 5'-triphosphate + AMP</text>
        <dbReference type="Rhea" id="RHEA:22088"/>
        <dbReference type="ChEBI" id="CHEBI:30616"/>
        <dbReference type="ChEBI" id="CHEBI:37565"/>
        <dbReference type="ChEBI" id="CHEBI:142410"/>
        <dbReference type="ChEBI" id="CHEBI:456215"/>
        <dbReference type="EC" id="2.7.6.5"/>
    </reaction>
</comment>
<dbReference type="PROSITE" id="PS51831">
    <property type="entry name" value="HD"/>
    <property type="match status" value="1"/>
</dbReference>
<dbReference type="SMART" id="SM00471">
    <property type="entry name" value="HDc"/>
    <property type="match status" value="1"/>
</dbReference>
<proteinExistence type="inferred from homology"/>
<sequence>MAKHETKTIEQVIQDASRYLNEENTTFLRLAFDYAKEAHEGQIRKSGEEYIIHPVQVASILVDLEMDPATIASGFLHDVIEDTGITYDDLKEEFGEEVASLVEGVTKLGKIKYKSKQEQQAENHRKMFIAMAKDIRVILIKLADRLHNIRTLDHLPEHKQRRIANETLEIFAPLAHRLGISTIKWELEDISLRYLNPQQYYRIVNLMKQKRDERVYYIEKVINEIQDQLKDVSITAEISGRPKHIYSIYRKMAIQKKDFNEIYDLLAVRVIVKSIKDCYAVLGIIHTCWKPMPGRFKDYIAMPKPNLYQSLHTTVIGPKGDPLEVQIRTQEMHEIAEYGIAAHWAYKEGQDHDQENMSKQLAWFREILEWQSETNDAEEFMESLKVDFFSDMVYVFTPNGDVIELPSGSVPLDFAYRIHAEVGNKTVGAKVNGKIEPLDYRLKTGDIVEMLTSKHSYGPSEDWLKITQTSQAKNKIKQFFKKTTS</sequence>
<dbReference type="SUPFAM" id="SSF109604">
    <property type="entry name" value="HD-domain/PDEase-like"/>
    <property type="match status" value="1"/>
</dbReference>
<dbReference type="Gene3D" id="3.30.460.10">
    <property type="entry name" value="Beta Polymerase, domain 2"/>
    <property type="match status" value="1"/>
</dbReference>
<comment type="similarity">
    <text evidence="9">Belongs to the relA/spoT family.</text>
</comment>
<dbReference type="InterPro" id="IPR004095">
    <property type="entry name" value="TGS"/>
</dbReference>
<protein>
    <recommendedName>
        <fullName evidence="3">GTP pyrophosphokinase</fullName>
        <ecNumber evidence="2">2.7.6.5</ecNumber>
    </recommendedName>
    <alternativeName>
        <fullName evidence="6">(p)ppGpp synthase</fullName>
    </alternativeName>
    <alternativeName>
        <fullName evidence="5">ATP:GTP 3'-pyrophosphotransferase</fullName>
    </alternativeName>
    <alternativeName>
        <fullName evidence="7">ppGpp synthase I</fullName>
    </alternativeName>
</protein>
<dbReference type="GO" id="GO:0008728">
    <property type="term" value="F:GTP diphosphokinase activity"/>
    <property type="evidence" value="ECO:0007669"/>
    <property type="project" value="UniProtKB-EC"/>
</dbReference>
<dbReference type="InterPro" id="IPR006674">
    <property type="entry name" value="HD_domain"/>
</dbReference>
<dbReference type="SUPFAM" id="SSF81271">
    <property type="entry name" value="TGS-like"/>
    <property type="match status" value="1"/>
</dbReference>
<dbReference type="AlphaFoldDB" id="A0A511W7Y2"/>
<comment type="caution">
    <text evidence="12">The sequence shown here is derived from an EMBL/GenBank/DDBJ whole genome shotgun (WGS) entry which is preliminary data.</text>
</comment>
<feature type="domain" description="HD" evidence="10">
    <location>
        <begin position="50"/>
        <end position="149"/>
    </location>
</feature>
<evidence type="ECO:0000259" key="11">
    <source>
        <dbReference type="PROSITE" id="PS51880"/>
    </source>
</evidence>
<evidence type="ECO:0000256" key="9">
    <source>
        <dbReference type="RuleBase" id="RU003847"/>
    </source>
</evidence>
<dbReference type="GO" id="GO:0015970">
    <property type="term" value="P:guanosine tetraphosphate biosynthetic process"/>
    <property type="evidence" value="ECO:0007669"/>
    <property type="project" value="UniProtKB-UniPathway"/>
</dbReference>
<evidence type="ECO:0000256" key="8">
    <source>
        <dbReference type="ARBA" id="ARBA00048244"/>
    </source>
</evidence>
<dbReference type="Proteomes" id="UP000321440">
    <property type="component" value="Unassembled WGS sequence"/>
</dbReference>
<accession>A0A511W7Y2</accession>
<dbReference type="SUPFAM" id="SSF81301">
    <property type="entry name" value="Nucleotidyltransferase"/>
    <property type="match status" value="1"/>
</dbReference>
<dbReference type="PANTHER" id="PTHR21262:SF31">
    <property type="entry name" value="GTP PYROPHOSPHOKINASE"/>
    <property type="match status" value="1"/>
</dbReference>
<dbReference type="InterPro" id="IPR043519">
    <property type="entry name" value="NT_sf"/>
</dbReference>
<gene>
    <name evidence="12" type="ORF">AHA02nite_22140</name>
</gene>
<dbReference type="FunFam" id="3.30.460.10:FF:000001">
    <property type="entry name" value="GTP pyrophosphokinase RelA"/>
    <property type="match status" value="1"/>
</dbReference>
<feature type="domain" description="TGS" evidence="11">
    <location>
        <begin position="391"/>
        <end position="452"/>
    </location>
</feature>
<keyword evidence="4" id="KW-0547">Nucleotide-binding</keyword>
<evidence type="ECO:0000313" key="13">
    <source>
        <dbReference type="Proteomes" id="UP000321440"/>
    </source>
</evidence>
<evidence type="ECO:0000256" key="2">
    <source>
        <dbReference type="ARBA" id="ARBA00013251"/>
    </source>
</evidence>
<dbReference type="InterPro" id="IPR007685">
    <property type="entry name" value="RelA_SpoT"/>
</dbReference>
<dbReference type="SMART" id="SM00954">
    <property type="entry name" value="RelA_SpoT"/>
    <property type="match status" value="1"/>
</dbReference>
<evidence type="ECO:0000256" key="7">
    <source>
        <dbReference type="ARBA" id="ARBA00033308"/>
    </source>
</evidence>
<evidence type="ECO:0000256" key="5">
    <source>
        <dbReference type="ARBA" id="ARBA00029754"/>
    </source>
</evidence>
<dbReference type="Pfam" id="PF04607">
    <property type="entry name" value="RelA_SpoT"/>
    <property type="match status" value="1"/>
</dbReference>
<dbReference type="InterPro" id="IPR012676">
    <property type="entry name" value="TGS-like"/>
</dbReference>
<keyword evidence="4" id="KW-0342">GTP-binding</keyword>
<dbReference type="FunFam" id="1.10.3210.10:FF:000001">
    <property type="entry name" value="GTP pyrophosphokinase RelA"/>
    <property type="match status" value="1"/>
</dbReference>
<dbReference type="EC" id="2.7.6.5" evidence="2"/>
<dbReference type="InterPro" id="IPR033655">
    <property type="entry name" value="TGS_RelA/SpoT"/>
</dbReference>
<evidence type="ECO:0000313" key="12">
    <source>
        <dbReference type="EMBL" id="GEN46438.1"/>
    </source>
</evidence>
<evidence type="ECO:0000256" key="3">
    <source>
        <dbReference type="ARBA" id="ARBA00019852"/>
    </source>
</evidence>
<dbReference type="CDD" id="cd00077">
    <property type="entry name" value="HDc"/>
    <property type="match status" value="1"/>
</dbReference>
<keyword evidence="13" id="KW-1185">Reference proteome</keyword>
<dbReference type="EMBL" id="BJYA01000015">
    <property type="protein sequence ID" value="GEN46438.1"/>
    <property type="molecule type" value="Genomic_DNA"/>
</dbReference>
<dbReference type="GO" id="GO:0005886">
    <property type="term" value="C:plasma membrane"/>
    <property type="evidence" value="ECO:0007669"/>
    <property type="project" value="TreeGrafter"/>
</dbReference>